<evidence type="ECO:0000256" key="3">
    <source>
        <dbReference type="SAM" id="Phobius"/>
    </source>
</evidence>
<dbReference type="Pfam" id="PF00990">
    <property type="entry name" value="GGDEF"/>
    <property type="match status" value="1"/>
</dbReference>
<feature type="transmembrane region" description="Helical" evidence="3">
    <location>
        <begin position="15"/>
        <end position="34"/>
    </location>
</feature>
<dbReference type="GO" id="GO:0052621">
    <property type="term" value="F:diguanylate cyclase activity"/>
    <property type="evidence" value="ECO:0007669"/>
    <property type="project" value="UniProtKB-EC"/>
</dbReference>
<gene>
    <name evidence="5" type="ORF">ACFO6X_05500</name>
</gene>
<evidence type="ECO:0000256" key="2">
    <source>
        <dbReference type="ARBA" id="ARBA00034247"/>
    </source>
</evidence>
<dbReference type="NCBIfam" id="TIGR00254">
    <property type="entry name" value="GGDEF"/>
    <property type="match status" value="1"/>
</dbReference>
<accession>A0ABV9QCN2</accession>
<protein>
    <recommendedName>
        <fullName evidence="1">diguanylate cyclase</fullName>
        <ecNumber evidence="1">2.7.7.65</ecNumber>
    </recommendedName>
</protein>
<dbReference type="EC" id="2.7.7.65" evidence="1"/>
<keyword evidence="5" id="KW-0548">Nucleotidyltransferase</keyword>
<dbReference type="Proteomes" id="UP001596001">
    <property type="component" value="Unassembled WGS sequence"/>
</dbReference>
<reference evidence="6" key="1">
    <citation type="journal article" date="2019" name="Int. J. Syst. Evol. Microbiol.">
        <title>The Global Catalogue of Microorganisms (GCM) 10K type strain sequencing project: providing services to taxonomists for standard genome sequencing and annotation.</title>
        <authorList>
            <consortium name="The Broad Institute Genomics Platform"/>
            <consortium name="The Broad Institute Genome Sequencing Center for Infectious Disease"/>
            <person name="Wu L."/>
            <person name="Ma J."/>
        </authorList>
    </citation>
    <scope>NUCLEOTIDE SEQUENCE [LARGE SCALE GENOMIC DNA]</scope>
    <source>
        <strain evidence="6">CCUG 49452</strain>
    </source>
</reference>
<dbReference type="Gene3D" id="3.30.450.20">
    <property type="entry name" value="PAS domain"/>
    <property type="match status" value="2"/>
</dbReference>
<name>A0ABV9QCN2_9BURK</name>
<dbReference type="SMART" id="SM00267">
    <property type="entry name" value="GGDEF"/>
    <property type="match status" value="1"/>
</dbReference>
<dbReference type="InterPro" id="IPR050469">
    <property type="entry name" value="Diguanylate_Cyclase"/>
</dbReference>
<dbReference type="EMBL" id="JBHSHJ010000003">
    <property type="protein sequence ID" value="MFC4788439.1"/>
    <property type="molecule type" value="Genomic_DNA"/>
</dbReference>
<evidence type="ECO:0000313" key="6">
    <source>
        <dbReference type="Proteomes" id="UP001596001"/>
    </source>
</evidence>
<keyword evidence="3" id="KW-0472">Membrane</keyword>
<dbReference type="Pfam" id="PF22588">
    <property type="entry name" value="dCache_1_like"/>
    <property type="match status" value="1"/>
</dbReference>
<keyword evidence="5" id="KW-0808">Transferase</keyword>
<comment type="caution">
    <text evidence="5">The sequence shown here is derived from an EMBL/GenBank/DDBJ whole genome shotgun (WGS) entry which is preliminary data.</text>
</comment>
<feature type="transmembrane region" description="Helical" evidence="3">
    <location>
        <begin position="296"/>
        <end position="318"/>
    </location>
</feature>
<keyword evidence="3" id="KW-0812">Transmembrane</keyword>
<comment type="catalytic activity">
    <reaction evidence="2">
        <text>2 GTP = 3',3'-c-di-GMP + 2 diphosphate</text>
        <dbReference type="Rhea" id="RHEA:24898"/>
        <dbReference type="ChEBI" id="CHEBI:33019"/>
        <dbReference type="ChEBI" id="CHEBI:37565"/>
        <dbReference type="ChEBI" id="CHEBI:58805"/>
        <dbReference type="EC" id="2.7.7.65"/>
    </reaction>
</comment>
<dbReference type="InterPro" id="IPR018247">
    <property type="entry name" value="EF_Hand_1_Ca_BS"/>
</dbReference>
<dbReference type="Gene3D" id="3.30.70.270">
    <property type="match status" value="1"/>
</dbReference>
<evidence type="ECO:0000313" key="5">
    <source>
        <dbReference type="EMBL" id="MFC4788439.1"/>
    </source>
</evidence>
<dbReference type="InterPro" id="IPR000160">
    <property type="entry name" value="GGDEF_dom"/>
</dbReference>
<dbReference type="InterPro" id="IPR029787">
    <property type="entry name" value="Nucleotide_cyclase"/>
</dbReference>
<dbReference type="PROSITE" id="PS50887">
    <property type="entry name" value="GGDEF"/>
    <property type="match status" value="1"/>
</dbReference>
<evidence type="ECO:0000259" key="4">
    <source>
        <dbReference type="PROSITE" id="PS50887"/>
    </source>
</evidence>
<proteinExistence type="predicted"/>
<dbReference type="CDD" id="cd01949">
    <property type="entry name" value="GGDEF"/>
    <property type="match status" value="1"/>
</dbReference>
<sequence length="497" mass="54361">MQAPALQVRLSQRPLYVAGLLLLALVLIAAWPVTDFWRERQRILADAARMAVQQSQLMGRSFGDTFLATDYVLRDVIGRVDLAKDLTYPHPDTSTSQRLDTLLKEKITTVVGLSDLVLLNGDCLFVAVAMYPFRGTKSRQNFCTESHVTPGQSLRIQYMPQDKSVSQRPVVLISRIVGSAEGRLLGAAMAVIDLEYAQQWIAALAVDHHDVLTIVDTNGTLLARNPFQPQSLGRRTSSPSGQPSFAEIGDAATFIASSPIDGRERVFGLSRLARFPFVAIVGLDKTRVLAGWQRRAWQFSAGFVVLALCCVVALRAHLAAVRQAEAMRVLATTDALTGIANRRHLIDIGNQAFVHANHDGQALSVLMLDIDKFKSVNDRWGHATGDRVIQTMAQLIASTLRDQDTGGRLGGEEFAVILPATDVAEALTRAEQLRHLVQSSEVLHTDGTTMVKFTTSIGIASLMPGDGSFNALLQRADRALYRAKHQGRNCSMLAELT</sequence>
<dbReference type="PANTHER" id="PTHR45138">
    <property type="entry name" value="REGULATORY COMPONENTS OF SENSORY TRANSDUCTION SYSTEM"/>
    <property type="match status" value="1"/>
</dbReference>
<dbReference type="SUPFAM" id="SSF55073">
    <property type="entry name" value="Nucleotide cyclase"/>
    <property type="match status" value="1"/>
</dbReference>
<dbReference type="InterPro" id="IPR043128">
    <property type="entry name" value="Rev_trsase/Diguanyl_cyclase"/>
</dbReference>
<dbReference type="PANTHER" id="PTHR45138:SF9">
    <property type="entry name" value="DIGUANYLATE CYCLASE DGCM-RELATED"/>
    <property type="match status" value="1"/>
</dbReference>
<dbReference type="RefSeq" id="WP_382430866.1">
    <property type="nucleotide sequence ID" value="NZ_JBHSHJ010000003.1"/>
</dbReference>
<keyword evidence="3" id="KW-1133">Transmembrane helix</keyword>
<evidence type="ECO:0000256" key="1">
    <source>
        <dbReference type="ARBA" id="ARBA00012528"/>
    </source>
</evidence>
<dbReference type="InterPro" id="IPR054327">
    <property type="entry name" value="His-kinase-like_sensor"/>
</dbReference>
<feature type="domain" description="GGDEF" evidence="4">
    <location>
        <begin position="361"/>
        <end position="496"/>
    </location>
</feature>
<dbReference type="PROSITE" id="PS00018">
    <property type="entry name" value="EF_HAND_1"/>
    <property type="match status" value="1"/>
</dbReference>
<organism evidence="5 6">
    <name type="scientific">Giesbergeria sinuosa</name>
    <dbReference type="NCBI Taxonomy" id="80883"/>
    <lineage>
        <taxon>Bacteria</taxon>
        <taxon>Pseudomonadati</taxon>
        <taxon>Pseudomonadota</taxon>
        <taxon>Betaproteobacteria</taxon>
        <taxon>Burkholderiales</taxon>
        <taxon>Comamonadaceae</taxon>
        <taxon>Giesbergeria</taxon>
    </lineage>
</organism>
<dbReference type="CDD" id="cd12915">
    <property type="entry name" value="PDC2_DGC_like"/>
    <property type="match status" value="1"/>
</dbReference>
<keyword evidence="6" id="KW-1185">Reference proteome</keyword>